<dbReference type="Proteomes" id="UP000280685">
    <property type="component" value="Chromosome 6"/>
</dbReference>
<evidence type="ECO:0000313" key="3">
    <source>
        <dbReference type="EMBL" id="VBB83817.1"/>
    </source>
</evidence>
<proteinExistence type="predicted"/>
<keyword evidence="2" id="KW-0732">Signal</keyword>
<evidence type="ECO:0000256" key="1">
    <source>
        <dbReference type="SAM" id="MobiDB-lite"/>
    </source>
</evidence>
<evidence type="ECO:0000313" key="4">
    <source>
        <dbReference type="Proteomes" id="UP000280685"/>
    </source>
</evidence>
<feature type="region of interest" description="Disordered" evidence="1">
    <location>
        <begin position="229"/>
        <end position="252"/>
    </location>
</feature>
<feature type="chain" id="PRO_5046486990" evidence="2">
    <location>
        <begin position="26"/>
        <end position="273"/>
    </location>
</feature>
<reference evidence="3" key="1">
    <citation type="submission" date="2018-02" db="EMBL/GenBank/DDBJ databases">
        <authorList>
            <person name="Silar P."/>
        </authorList>
    </citation>
    <scope>NUCLEOTIDE SEQUENCE [LARGE SCALE GENOMIC DNA]</scope>
    <source>
        <strain evidence="3">T</strain>
    </source>
</reference>
<feature type="compositionally biased region" description="Polar residues" evidence="1">
    <location>
        <begin position="37"/>
        <end position="51"/>
    </location>
</feature>
<dbReference type="EMBL" id="LR026969">
    <property type="protein sequence ID" value="VBB83817.1"/>
    <property type="molecule type" value="Genomic_DNA"/>
</dbReference>
<feature type="region of interest" description="Disordered" evidence="1">
    <location>
        <begin position="37"/>
        <end position="65"/>
    </location>
</feature>
<gene>
    <name evidence="3" type="ORF">PODCO_605805</name>
</gene>
<name>A0ABY6SGK2_PODCO</name>
<feature type="signal peptide" evidence="2">
    <location>
        <begin position="1"/>
        <end position="25"/>
    </location>
</feature>
<protein>
    <submittedName>
        <fullName evidence="3">Uncharacterized protein</fullName>
    </submittedName>
</protein>
<accession>A0ABY6SGK2</accession>
<evidence type="ECO:0000256" key="2">
    <source>
        <dbReference type="SAM" id="SignalP"/>
    </source>
</evidence>
<sequence length="273" mass="30161">MHDLESSPAIDDDLLLLLLLLSTRAITIYDSPSPLRSTSFWPTTPQPSRVSHQQRQPQPHNRPEMPTYLTHAFPLPRPLIRIFTVLHDLSDCSPEHLISPSSSHSFLSCLRNTYPFIPPPDSPPDTPPSGFDVLASQSCSPVKVLEAYNPGDLSSAFTPFAYIADFAVRIDDVVDITAITSQYLESDWFPKLRDELMKIGGGVVEAGGEGGGGVEAGRVGWYVVVNGDEERGFPGKEEGEGSDGEEEEERRSFKLEEELLGKRRDVQGQDVQQ</sequence>
<organism evidence="3 4">
    <name type="scientific">Podospora comata</name>
    <dbReference type="NCBI Taxonomy" id="48703"/>
    <lineage>
        <taxon>Eukaryota</taxon>
        <taxon>Fungi</taxon>
        <taxon>Dikarya</taxon>
        <taxon>Ascomycota</taxon>
        <taxon>Pezizomycotina</taxon>
        <taxon>Sordariomycetes</taxon>
        <taxon>Sordariomycetidae</taxon>
        <taxon>Sordariales</taxon>
        <taxon>Podosporaceae</taxon>
        <taxon>Podospora</taxon>
    </lineage>
</organism>
<keyword evidence="4" id="KW-1185">Reference proteome</keyword>
<feature type="compositionally biased region" description="Basic and acidic residues" evidence="1">
    <location>
        <begin position="229"/>
        <end position="239"/>
    </location>
</feature>